<dbReference type="SMART" id="SM00257">
    <property type="entry name" value="LysM"/>
    <property type="match status" value="1"/>
</dbReference>
<dbReference type="InterPro" id="IPR016047">
    <property type="entry name" value="M23ase_b-sheet_dom"/>
</dbReference>
<dbReference type="Gene3D" id="2.70.70.10">
    <property type="entry name" value="Glucose Permease (Domain IIA)"/>
    <property type="match status" value="1"/>
</dbReference>
<proteinExistence type="predicted"/>
<evidence type="ECO:0000259" key="1">
    <source>
        <dbReference type="PROSITE" id="PS51782"/>
    </source>
</evidence>
<dbReference type="PANTHER" id="PTHR21666">
    <property type="entry name" value="PEPTIDASE-RELATED"/>
    <property type="match status" value="1"/>
</dbReference>
<dbReference type="Gene3D" id="3.10.350.10">
    <property type="entry name" value="LysM domain"/>
    <property type="match status" value="1"/>
</dbReference>
<sequence length="323" mass="37488">MFIIIKRRVSYIIVFLSFLVVSIQEMYSQQDDTAVKYYEKLFINGKTVYLPIYNKKNRSEEDISSKLADITRDFEDSTWDNVRFNPYRGESITFPFQLTFEGKQFSSPVDRKMVVTSRYGWRRGRPHKGIDIDLWVGDSVRSILDGKVRYVGYHGGHGNTVIIRHYNGLETVYAHLSKFLVKENDEIKKGQAIAKGGITGNARGSHLHLEVKYHGKSINPEYLFEFTDRTEIRSDIVFVTRKWMTPRYHRSTRQSNIVVHKTINDIVLQEEQQKKIYTVKKGDTLYRIANRHGLAIAEICEINAIRKNSVLKVGQQIIITSAQ</sequence>
<accession>A0ABW5AQK3</accession>
<dbReference type="SUPFAM" id="SSF51261">
    <property type="entry name" value="Duplicated hybrid motif"/>
    <property type="match status" value="1"/>
</dbReference>
<comment type="caution">
    <text evidence="2">The sequence shown here is derived from an EMBL/GenBank/DDBJ whole genome shotgun (WGS) entry which is preliminary data.</text>
</comment>
<protein>
    <submittedName>
        <fullName evidence="2">Peptidoglycan DD-metalloendopeptidase family protein</fullName>
    </submittedName>
</protein>
<organism evidence="2 3">
    <name type="scientific">Aquimarina celericrescens</name>
    <dbReference type="NCBI Taxonomy" id="1964542"/>
    <lineage>
        <taxon>Bacteria</taxon>
        <taxon>Pseudomonadati</taxon>
        <taxon>Bacteroidota</taxon>
        <taxon>Flavobacteriia</taxon>
        <taxon>Flavobacteriales</taxon>
        <taxon>Flavobacteriaceae</taxon>
        <taxon>Aquimarina</taxon>
    </lineage>
</organism>
<dbReference type="Pfam" id="PF01476">
    <property type="entry name" value="LysM"/>
    <property type="match status" value="1"/>
</dbReference>
<dbReference type="InterPro" id="IPR011055">
    <property type="entry name" value="Dup_hybrid_motif"/>
</dbReference>
<dbReference type="Pfam" id="PF01551">
    <property type="entry name" value="Peptidase_M23"/>
    <property type="match status" value="1"/>
</dbReference>
<gene>
    <name evidence="2" type="ORF">ACFSJT_00550</name>
</gene>
<dbReference type="Proteomes" id="UP001597344">
    <property type="component" value="Unassembled WGS sequence"/>
</dbReference>
<dbReference type="RefSeq" id="WP_378318221.1">
    <property type="nucleotide sequence ID" value="NZ_JBHUHY010000002.1"/>
</dbReference>
<evidence type="ECO:0000313" key="3">
    <source>
        <dbReference type="Proteomes" id="UP001597344"/>
    </source>
</evidence>
<feature type="domain" description="LysM" evidence="1">
    <location>
        <begin position="275"/>
        <end position="319"/>
    </location>
</feature>
<name>A0ABW5AQK3_9FLAO</name>
<keyword evidence="3" id="KW-1185">Reference proteome</keyword>
<dbReference type="PROSITE" id="PS51782">
    <property type="entry name" value="LYSM"/>
    <property type="match status" value="1"/>
</dbReference>
<dbReference type="PANTHER" id="PTHR21666:SF270">
    <property type="entry name" value="MUREIN HYDROLASE ACTIVATOR ENVC"/>
    <property type="match status" value="1"/>
</dbReference>
<dbReference type="CDD" id="cd00118">
    <property type="entry name" value="LysM"/>
    <property type="match status" value="1"/>
</dbReference>
<dbReference type="InterPro" id="IPR036779">
    <property type="entry name" value="LysM_dom_sf"/>
</dbReference>
<dbReference type="CDD" id="cd12797">
    <property type="entry name" value="M23_peptidase"/>
    <property type="match status" value="1"/>
</dbReference>
<reference evidence="3" key="1">
    <citation type="journal article" date="2019" name="Int. J. Syst. Evol. Microbiol.">
        <title>The Global Catalogue of Microorganisms (GCM) 10K type strain sequencing project: providing services to taxonomists for standard genome sequencing and annotation.</title>
        <authorList>
            <consortium name="The Broad Institute Genomics Platform"/>
            <consortium name="The Broad Institute Genome Sequencing Center for Infectious Disease"/>
            <person name="Wu L."/>
            <person name="Ma J."/>
        </authorList>
    </citation>
    <scope>NUCLEOTIDE SEQUENCE [LARGE SCALE GENOMIC DNA]</scope>
    <source>
        <strain evidence="3">DT92</strain>
    </source>
</reference>
<dbReference type="InterPro" id="IPR018392">
    <property type="entry name" value="LysM"/>
</dbReference>
<dbReference type="SUPFAM" id="SSF54106">
    <property type="entry name" value="LysM domain"/>
    <property type="match status" value="1"/>
</dbReference>
<dbReference type="EMBL" id="JBHUHY010000002">
    <property type="protein sequence ID" value="MFD2185264.1"/>
    <property type="molecule type" value="Genomic_DNA"/>
</dbReference>
<dbReference type="InterPro" id="IPR050570">
    <property type="entry name" value="Cell_wall_metabolism_enzyme"/>
</dbReference>
<evidence type="ECO:0000313" key="2">
    <source>
        <dbReference type="EMBL" id="MFD2185264.1"/>
    </source>
</evidence>